<feature type="transmembrane region" description="Helical" evidence="8">
    <location>
        <begin position="132"/>
        <end position="152"/>
    </location>
</feature>
<dbReference type="Pfam" id="PF01554">
    <property type="entry name" value="MatE"/>
    <property type="match status" value="2"/>
</dbReference>
<feature type="transmembrane region" description="Helical" evidence="8">
    <location>
        <begin position="377"/>
        <end position="399"/>
    </location>
</feature>
<keyword evidence="6 8" id="KW-1133">Transmembrane helix</keyword>
<gene>
    <name evidence="9" type="ORF">AVDCRST_MAG50-2734</name>
</gene>
<evidence type="ECO:0000256" key="3">
    <source>
        <dbReference type="ARBA" id="ARBA00022448"/>
    </source>
</evidence>
<dbReference type="PANTHER" id="PTHR42893:SF46">
    <property type="entry name" value="PROTEIN DETOXIFICATION 44, CHLOROPLASTIC"/>
    <property type="match status" value="1"/>
</dbReference>
<dbReference type="GO" id="GO:0042910">
    <property type="term" value="F:xenobiotic transmembrane transporter activity"/>
    <property type="evidence" value="ECO:0007669"/>
    <property type="project" value="InterPro"/>
</dbReference>
<evidence type="ECO:0000256" key="6">
    <source>
        <dbReference type="ARBA" id="ARBA00022989"/>
    </source>
</evidence>
<name>A0A6J4ISQ9_9ACTN</name>
<feature type="transmembrane region" description="Helical" evidence="8">
    <location>
        <begin position="243"/>
        <end position="263"/>
    </location>
</feature>
<feature type="transmembrane region" description="Helical" evidence="8">
    <location>
        <begin position="20"/>
        <end position="44"/>
    </location>
</feature>
<comment type="similarity">
    <text evidence="2">Belongs to the multi antimicrobial extrusion (MATE) (TC 2.A.66.1) family.</text>
</comment>
<feature type="transmembrane region" description="Helical" evidence="8">
    <location>
        <begin position="316"/>
        <end position="337"/>
    </location>
</feature>
<keyword evidence="4" id="KW-1003">Cell membrane</keyword>
<accession>A0A6J4ISQ9</accession>
<dbReference type="NCBIfam" id="TIGR00797">
    <property type="entry name" value="matE"/>
    <property type="match status" value="1"/>
</dbReference>
<feature type="transmembrane region" description="Helical" evidence="8">
    <location>
        <begin position="101"/>
        <end position="120"/>
    </location>
</feature>
<dbReference type="PANTHER" id="PTHR42893">
    <property type="entry name" value="PROTEIN DETOXIFICATION 44, CHLOROPLASTIC-RELATED"/>
    <property type="match status" value="1"/>
</dbReference>
<feature type="transmembrane region" description="Helical" evidence="8">
    <location>
        <begin position="208"/>
        <end position="231"/>
    </location>
</feature>
<keyword evidence="5 8" id="KW-0812">Transmembrane</keyword>
<dbReference type="EMBL" id="CADCTF010000126">
    <property type="protein sequence ID" value="CAA9258302.1"/>
    <property type="molecule type" value="Genomic_DNA"/>
</dbReference>
<evidence type="ECO:0000256" key="8">
    <source>
        <dbReference type="SAM" id="Phobius"/>
    </source>
</evidence>
<dbReference type="InterPro" id="IPR048279">
    <property type="entry name" value="MdtK-like"/>
</dbReference>
<dbReference type="InterPro" id="IPR044644">
    <property type="entry name" value="DinF-like"/>
</dbReference>
<proteinExistence type="inferred from homology"/>
<dbReference type="AlphaFoldDB" id="A0A6J4ISQ9"/>
<dbReference type="GO" id="GO:0005886">
    <property type="term" value="C:plasma membrane"/>
    <property type="evidence" value="ECO:0007669"/>
    <property type="project" value="UniProtKB-SubCell"/>
</dbReference>
<dbReference type="GO" id="GO:0015297">
    <property type="term" value="F:antiporter activity"/>
    <property type="evidence" value="ECO:0007669"/>
    <property type="project" value="InterPro"/>
</dbReference>
<organism evidence="9">
    <name type="scientific">uncultured Acidimicrobiales bacterium</name>
    <dbReference type="NCBI Taxonomy" id="310071"/>
    <lineage>
        <taxon>Bacteria</taxon>
        <taxon>Bacillati</taxon>
        <taxon>Actinomycetota</taxon>
        <taxon>Acidimicrobiia</taxon>
        <taxon>Acidimicrobiales</taxon>
        <taxon>environmental samples</taxon>
    </lineage>
</organism>
<comment type="subcellular location">
    <subcellularLocation>
        <location evidence="1">Cell membrane</location>
        <topology evidence="1">Multi-pass membrane protein</topology>
    </subcellularLocation>
</comment>
<sequence length="409" mass="42046">MLADTAVVGRLGTPQLGGLAVASTILLTGYAVFVFLAYGTTASVSRLVGAGQPDRAAHQAVQSMWLAVGLGLVVTALGLALAPALVDLMGASDTVRPHALVYLRISLVGVPALLVTLAGTGYLRGLQDTRTTLVVAVVSVAGNLALQLVLIYGFDFGIGASALSTVIAQMGAAAAYVRKIAADVRSRDIGVRPELAAIRRVAVVGRDLFFRTLALRLALTVATAVAARLGTVELASHQIAFEIWSFLALVLDALAIAGQALVGRLLGAERPDDARQAGRRLVEWGAAAGCLLAVVVAVASPALPRLFTDDAAVVRLAAFLLLAVAVLQPVNGVVFVLDGVLIGAGDMAFLAKAMVVAALVFVPAALVVVALDLGIGWLWVAIGLLMGARVVMLGSRFAGDRWLVTGSAR</sequence>
<reference evidence="9" key="1">
    <citation type="submission" date="2020-02" db="EMBL/GenBank/DDBJ databases">
        <authorList>
            <person name="Meier V. D."/>
        </authorList>
    </citation>
    <scope>NUCLEOTIDE SEQUENCE</scope>
    <source>
        <strain evidence="9">AVDCRST_MAG50</strain>
    </source>
</reference>
<keyword evidence="7 8" id="KW-0472">Membrane</keyword>
<feature type="transmembrane region" description="Helical" evidence="8">
    <location>
        <begin position="65"/>
        <end position="86"/>
    </location>
</feature>
<dbReference type="CDD" id="cd13136">
    <property type="entry name" value="MATE_DinF_like"/>
    <property type="match status" value="1"/>
</dbReference>
<evidence type="ECO:0000256" key="1">
    <source>
        <dbReference type="ARBA" id="ARBA00004651"/>
    </source>
</evidence>
<feature type="transmembrane region" description="Helical" evidence="8">
    <location>
        <begin position="349"/>
        <end position="371"/>
    </location>
</feature>
<evidence type="ECO:0000256" key="7">
    <source>
        <dbReference type="ARBA" id="ARBA00023136"/>
    </source>
</evidence>
<keyword evidence="3" id="KW-0813">Transport</keyword>
<evidence type="ECO:0000256" key="2">
    <source>
        <dbReference type="ARBA" id="ARBA00010199"/>
    </source>
</evidence>
<evidence type="ECO:0000256" key="4">
    <source>
        <dbReference type="ARBA" id="ARBA00022475"/>
    </source>
</evidence>
<evidence type="ECO:0000313" key="9">
    <source>
        <dbReference type="EMBL" id="CAA9258302.1"/>
    </source>
</evidence>
<dbReference type="InterPro" id="IPR002528">
    <property type="entry name" value="MATE_fam"/>
</dbReference>
<evidence type="ECO:0000256" key="5">
    <source>
        <dbReference type="ARBA" id="ARBA00022692"/>
    </source>
</evidence>
<protein>
    <submittedName>
        <fullName evidence="9">DNA-damage-inducible protein F</fullName>
    </submittedName>
</protein>
<feature type="transmembrane region" description="Helical" evidence="8">
    <location>
        <begin position="158"/>
        <end position="177"/>
    </location>
</feature>
<feature type="transmembrane region" description="Helical" evidence="8">
    <location>
        <begin position="284"/>
        <end position="304"/>
    </location>
</feature>
<dbReference type="PIRSF" id="PIRSF006603">
    <property type="entry name" value="DinF"/>
    <property type="match status" value="1"/>
</dbReference>